<dbReference type="AlphaFoldDB" id="A0AA88ALH2"/>
<feature type="compositionally biased region" description="Basic residues" evidence="1">
    <location>
        <begin position="32"/>
        <end position="42"/>
    </location>
</feature>
<evidence type="ECO:0000256" key="1">
    <source>
        <dbReference type="SAM" id="MobiDB-lite"/>
    </source>
</evidence>
<protein>
    <submittedName>
        <fullName evidence="2">Uncharacterized protein</fullName>
    </submittedName>
</protein>
<sequence>MVGCGDKAGDSIKGGDDGRYDSDILSKAGNSTHRKGRAGKGGKLFRSRVKMGKWGFRFEQEKKSTLKRVVDESVIGFKFHREWGGGGFHSDRKVWGRWERGRKVSNCSGRSRGVGDDVLDHC</sequence>
<evidence type="ECO:0000313" key="2">
    <source>
        <dbReference type="EMBL" id="GMN46201.1"/>
    </source>
</evidence>
<evidence type="ECO:0000313" key="3">
    <source>
        <dbReference type="Proteomes" id="UP001187192"/>
    </source>
</evidence>
<keyword evidence="3" id="KW-1185">Reference proteome</keyword>
<gene>
    <name evidence="2" type="ORF">TIFTF001_015379</name>
</gene>
<feature type="region of interest" description="Disordered" evidence="1">
    <location>
        <begin position="1"/>
        <end position="42"/>
    </location>
</feature>
<proteinExistence type="predicted"/>
<comment type="caution">
    <text evidence="2">The sequence shown here is derived from an EMBL/GenBank/DDBJ whole genome shotgun (WGS) entry which is preliminary data.</text>
</comment>
<name>A0AA88ALH2_FICCA</name>
<reference evidence="2" key="1">
    <citation type="submission" date="2023-07" db="EMBL/GenBank/DDBJ databases">
        <title>draft genome sequence of fig (Ficus carica).</title>
        <authorList>
            <person name="Takahashi T."/>
            <person name="Nishimura K."/>
        </authorList>
    </citation>
    <scope>NUCLEOTIDE SEQUENCE</scope>
</reference>
<dbReference type="Proteomes" id="UP001187192">
    <property type="component" value="Unassembled WGS sequence"/>
</dbReference>
<feature type="compositionally biased region" description="Basic and acidic residues" evidence="1">
    <location>
        <begin position="7"/>
        <end position="24"/>
    </location>
</feature>
<organism evidence="2 3">
    <name type="scientific">Ficus carica</name>
    <name type="common">Common fig</name>
    <dbReference type="NCBI Taxonomy" id="3494"/>
    <lineage>
        <taxon>Eukaryota</taxon>
        <taxon>Viridiplantae</taxon>
        <taxon>Streptophyta</taxon>
        <taxon>Embryophyta</taxon>
        <taxon>Tracheophyta</taxon>
        <taxon>Spermatophyta</taxon>
        <taxon>Magnoliopsida</taxon>
        <taxon>eudicotyledons</taxon>
        <taxon>Gunneridae</taxon>
        <taxon>Pentapetalae</taxon>
        <taxon>rosids</taxon>
        <taxon>fabids</taxon>
        <taxon>Rosales</taxon>
        <taxon>Moraceae</taxon>
        <taxon>Ficeae</taxon>
        <taxon>Ficus</taxon>
    </lineage>
</organism>
<accession>A0AA88ALH2</accession>
<dbReference type="EMBL" id="BTGU01000022">
    <property type="protein sequence ID" value="GMN46201.1"/>
    <property type="molecule type" value="Genomic_DNA"/>
</dbReference>